<accession>A0ACD5WU15</accession>
<keyword evidence="2" id="KW-1185">Reference proteome</keyword>
<reference evidence="1" key="2">
    <citation type="submission" date="2025-09" db="UniProtKB">
        <authorList>
            <consortium name="EnsemblPlants"/>
        </authorList>
    </citation>
    <scope>IDENTIFICATION</scope>
</reference>
<organism evidence="1 2">
    <name type="scientific">Avena sativa</name>
    <name type="common">Oat</name>
    <dbReference type="NCBI Taxonomy" id="4498"/>
    <lineage>
        <taxon>Eukaryota</taxon>
        <taxon>Viridiplantae</taxon>
        <taxon>Streptophyta</taxon>
        <taxon>Embryophyta</taxon>
        <taxon>Tracheophyta</taxon>
        <taxon>Spermatophyta</taxon>
        <taxon>Magnoliopsida</taxon>
        <taxon>Liliopsida</taxon>
        <taxon>Poales</taxon>
        <taxon>Poaceae</taxon>
        <taxon>BOP clade</taxon>
        <taxon>Pooideae</taxon>
        <taxon>Poodae</taxon>
        <taxon>Poeae</taxon>
        <taxon>Poeae Chloroplast Group 1 (Aveneae type)</taxon>
        <taxon>Aveninae</taxon>
        <taxon>Avena</taxon>
    </lineage>
</organism>
<reference evidence="1" key="1">
    <citation type="submission" date="2021-05" db="EMBL/GenBank/DDBJ databases">
        <authorList>
            <person name="Scholz U."/>
            <person name="Mascher M."/>
            <person name="Fiebig A."/>
        </authorList>
    </citation>
    <scope>NUCLEOTIDE SEQUENCE [LARGE SCALE GENOMIC DNA]</scope>
</reference>
<evidence type="ECO:0000313" key="2">
    <source>
        <dbReference type="Proteomes" id="UP001732700"/>
    </source>
</evidence>
<name>A0ACD5WU15_AVESA</name>
<proteinExistence type="predicted"/>
<sequence>MSFLVTKSSLPVLVGPSEPTPAGILPLTSTDKSRLCRPFTLLHVFDRPIHEPAETVRHALSRALVHYHPIAGRLSVGTGACDADIHIACTGEGVAFVAATANCTLEDARFLHAPLAIPLADLAVRTDTYTLYNSISNTWNHAVADAFGLAQFLQAVGELARGLSPPSVVPVRADGSLPEIPQPLSTALAPRLAGRGHTDFAYTDVTIPWSFINRVKAELFQQGQLPCSTFEVVTAAMWQCRTRATTSGAAANPGSPAPLVFPVNVRSRVGAKDGYYGNCITSQLVTATRGAVADGDIVEVVKLVRRGKERIPDTLEGGPLPVVLDEELVGALCGYGVLVLTSWGGIGLEDMDLGGGRPARVIPYMEMTVLPSSVMCPPCSRKEGNDGSGDGVNVIAFCVREEHADGPIELLRLNAQDHPSYPVHNFHPRPQSPVSPPPFVVSRSSASPYSFNEPSRDARSQANRLHLIHSRPSTSTIVPTTPQRMLWKVGGNRDEMSSAATARPNLRCVTTSWIADNVLEEQGEEESTQGSII</sequence>
<evidence type="ECO:0000313" key="1">
    <source>
        <dbReference type="EnsemblPlants" id="AVESA.00010b.r2.4CG1274700.1.CDS"/>
    </source>
</evidence>
<dbReference type="Proteomes" id="UP001732700">
    <property type="component" value="Chromosome 4C"/>
</dbReference>
<dbReference type="EnsemblPlants" id="AVESA.00010b.r2.4CG1274700.1">
    <property type="protein sequence ID" value="AVESA.00010b.r2.4CG1274700.1.CDS"/>
    <property type="gene ID" value="AVESA.00010b.r2.4CG1274700"/>
</dbReference>
<protein>
    <submittedName>
        <fullName evidence="1">Uncharacterized protein</fullName>
    </submittedName>
</protein>